<dbReference type="GO" id="GO:0004169">
    <property type="term" value="F:dolichyl-phosphate-mannose-protein mannosyltransferase activity"/>
    <property type="evidence" value="ECO:0007669"/>
    <property type="project" value="UniProtKB-EC"/>
</dbReference>
<dbReference type="InterPro" id="IPR011990">
    <property type="entry name" value="TPR-like_helical_dom_sf"/>
</dbReference>
<evidence type="ECO:0000256" key="11">
    <source>
        <dbReference type="ARBA" id="ARBA00022989"/>
    </source>
</evidence>
<reference evidence="17" key="1">
    <citation type="submission" date="2022-01" db="EMBL/GenBank/DDBJ databases">
        <authorList>
            <person name="Braso-Vives M."/>
        </authorList>
    </citation>
    <scope>NUCLEOTIDE SEQUENCE</scope>
</reference>
<dbReference type="Proteomes" id="UP000838412">
    <property type="component" value="Chromosome 18"/>
</dbReference>
<keyword evidence="9 13" id="KW-0802">TPR repeat</keyword>
<dbReference type="SMART" id="SM00028">
    <property type="entry name" value="TPR"/>
    <property type="match status" value="8"/>
</dbReference>
<feature type="repeat" description="TPR" evidence="13">
    <location>
        <begin position="683"/>
        <end position="716"/>
    </location>
</feature>
<evidence type="ECO:0000259" key="16">
    <source>
        <dbReference type="Pfam" id="PF08409"/>
    </source>
</evidence>
<dbReference type="UniPathway" id="UPA00378"/>
<feature type="repeat" description="TPR" evidence="13">
    <location>
        <begin position="495"/>
        <end position="528"/>
    </location>
</feature>
<accession>A0A8J9ZAD1</accession>
<evidence type="ECO:0000256" key="13">
    <source>
        <dbReference type="PROSITE-ProRule" id="PRU00339"/>
    </source>
</evidence>
<gene>
    <name evidence="17" type="primary">TMTC3</name>
    <name evidence="17" type="ORF">BLAG_LOCUS11437</name>
</gene>
<feature type="domain" description="DUF1736" evidence="16">
    <location>
        <begin position="274"/>
        <end position="345"/>
    </location>
</feature>
<evidence type="ECO:0000256" key="3">
    <source>
        <dbReference type="ARBA" id="ARBA00004922"/>
    </source>
</evidence>
<comment type="similarity">
    <text evidence="4">Belongs to the TMTC family.</text>
</comment>
<evidence type="ECO:0000256" key="10">
    <source>
        <dbReference type="ARBA" id="ARBA00022824"/>
    </source>
</evidence>
<dbReference type="Gene3D" id="1.25.40.10">
    <property type="entry name" value="Tetratricopeptide repeat domain"/>
    <property type="match status" value="3"/>
</dbReference>
<dbReference type="InterPro" id="IPR019734">
    <property type="entry name" value="TPR_rpt"/>
</dbReference>
<feature type="repeat" description="TPR" evidence="13">
    <location>
        <begin position="612"/>
        <end position="645"/>
    </location>
</feature>
<keyword evidence="14" id="KW-0175">Coiled coil</keyword>
<dbReference type="Pfam" id="PF13414">
    <property type="entry name" value="TPR_11"/>
    <property type="match status" value="1"/>
</dbReference>
<dbReference type="GO" id="GO:0005783">
    <property type="term" value="C:endoplasmic reticulum"/>
    <property type="evidence" value="ECO:0007669"/>
    <property type="project" value="UniProtKB-SubCell"/>
</dbReference>
<keyword evidence="8" id="KW-0677">Repeat</keyword>
<keyword evidence="10" id="KW-0256">Endoplasmic reticulum</keyword>
<feature type="repeat" description="TPR" evidence="13">
    <location>
        <begin position="578"/>
        <end position="611"/>
    </location>
</feature>
<evidence type="ECO:0000256" key="9">
    <source>
        <dbReference type="ARBA" id="ARBA00022803"/>
    </source>
</evidence>
<name>A0A8J9ZAD1_BRALA</name>
<dbReference type="PANTHER" id="PTHR44395">
    <property type="match status" value="1"/>
</dbReference>
<dbReference type="InterPro" id="IPR013618">
    <property type="entry name" value="TMTC_DUF1736"/>
</dbReference>
<evidence type="ECO:0000256" key="5">
    <source>
        <dbReference type="ARBA" id="ARBA00012839"/>
    </source>
</evidence>
<feature type="transmembrane region" description="Helical" evidence="15">
    <location>
        <begin position="112"/>
        <end position="144"/>
    </location>
</feature>
<dbReference type="PROSITE" id="PS50005">
    <property type="entry name" value="TPR"/>
    <property type="match status" value="5"/>
</dbReference>
<dbReference type="PROSITE" id="PS50293">
    <property type="entry name" value="TPR_REGION"/>
    <property type="match status" value="2"/>
</dbReference>
<evidence type="ECO:0000256" key="2">
    <source>
        <dbReference type="ARBA" id="ARBA00004240"/>
    </source>
</evidence>
<keyword evidence="11 15" id="KW-1133">Transmembrane helix</keyword>
<dbReference type="Pfam" id="PF13181">
    <property type="entry name" value="TPR_8"/>
    <property type="match status" value="3"/>
</dbReference>
<dbReference type="EC" id="2.4.1.109" evidence="5"/>
<feature type="repeat" description="TPR" evidence="13">
    <location>
        <begin position="461"/>
        <end position="494"/>
    </location>
</feature>
<dbReference type="AlphaFoldDB" id="A0A8J9ZAD1"/>
<evidence type="ECO:0000256" key="6">
    <source>
        <dbReference type="ARBA" id="ARBA00022679"/>
    </source>
</evidence>
<feature type="coiled-coil region" evidence="14">
    <location>
        <begin position="829"/>
        <end position="913"/>
    </location>
</feature>
<dbReference type="EMBL" id="OV696703">
    <property type="protein sequence ID" value="CAH1250863.1"/>
    <property type="molecule type" value="Genomic_DNA"/>
</dbReference>
<keyword evidence="7 15" id="KW-0812">Transmembrane</keyword>
<evidence type="ECO:0000256" key="15">
    <source>
        <dbReference type="SAM" id="Phobius"/>
    </source>
</evidence>
<dbReference type="Pfam" id="PF08409">
    <property type="entry name" value="TMTC_DUF1736"/>
    <property type="match status" value="1"/>
</dbReference>
<evidence type="ECO:0000313" key="17">
    <source>
        <dbReference type="EMBL" id="CAH1250863.1"/>
    </source>
</evidence>
<organism evidence="17 18">
    <name type="scientific">Branchiostoma lanceolatum</name>
    <name type="common">Common lancelet</name>
    <name type="synonym">Amphioxus lanceolatum</name>
    <dbReference type="NCBI Taxonomy" id="7740"/>
    <lineage>
        <taxon>Eukaryota</taxon>
        <taxon>Metazoa</taxon>
        <taxon>Chordata</taxon>
        <taxon>Cephalochordata</taxon>
        <taxon>Leptocardii</taxon>
        <taxon>Amphioxiformes</taxon>
        <taxon>Branchiostomatidae</taxon>
        <taxon>Branchiostoma</taxon>
    </lineage>
</organism>
<dbReference type="PANTHER" id="PTHR44395:SF1">
    <property type="entry name" value="PROTEIN O-MANNOSYL-TRANSFERASE TMTC3"/>
    <property type="match status" value="1"/>
</dbReference>
<evidence type="ECO:0000256" key="1">
    <source>
        <dbReference type="ARBA" id="ARBA00004141"/>
    </source>
</evidence>
<evidence type="ECO:0000256" key="14">
    <source>
        <dbReference type="SAM" id="Coils"/>
    </source>
</evidence>
<feature type="transmembrane region" description="Helical" evidence="15">
    <location>
        <begin position="392"/>
        <end position="412"/>
    </location>
</feature>
<comment type="pathway">
    <text evidence="3">Protein modification; protein glycosylation.</text>
</comment>
<keyword evidence="6" id="KW-0808">Transferase</keyword>
<dbReference type="GO" id="GO:0016020">
    <property type="term" value="C:membrane"/>
    <property type="evidence" value="ECO:0007669"/>
    <property type="project" value="UniProtKB-SubCell"/>
</dbReference>
<evidence type="ECO:0000256" key="7">
    <source>
        <dbReference type="ARBA" id="ARBA00022692"/>
    </source>
</evidence>
<dbReference type="SUPFAM" id="SSF48452">
    <property type="entry name" value="TPR-like"/>
    <property type="match status" value="2"/>
</dbReference>
<evidence type="ECO:0000256" key="8">
    <source>
        <dbReference type="ARBA" id="ARBA00022737"/>
    </source>
</evidence>
<protein>
    <recommendedName>
        <fullName evidence="5">dolichyl-phosphate-mannose--protein mannosyltransferase</fullName>
        <ecNumber evidence="5">2.4.1.109</ecNumber>
    </recommendedName>
</protein>
<sequence>MKQAKSNIPEPKTAMASFTFTHAALLLVVAVVTCYWNSLSCGFVFDDMSAIKDNRDLHPSTPLYNLFLNDFWGTPMHMEKSHKSYRPLCVLTFRLNYLLHELEPMGYHLVNLCLHAVVCIMYMSVCCMFASLGTSFLAALLFAVHPIHTEAVTGVVGRAELLSSIFFLAAFRCYTCCCRATKPAGWRYVMYTVLLTSAATLCKEQGITVIGVCCVYDVFIAQRKTLQDLLITAYALVSGKSGLPPWLKSSIARNLLLVLSTACLMLARVKVMGAQLPVFTRFDNPASVSPTPTRQLTFNYLLSINAWLLLFPSELCCDWTMGTVPLVETFSDPRNLCTLAFWVTMAKLAHCALTRDGKRAKATIMALSLMVLPFLPASNLFFPVGFVVAERILYIPSMGFCLLVAIGTSLLAKQRNLKYVTYAAVFSLLVFHSAKTIWRNFDWESEYSLFQSALKVNTKNAKLWNNVGHALENQDRHAEALEYFLRAAGVQPDDIGAHMNVGRAYKNLERFQDSEEAYRKAMALMPSVIPGKKYATRVAPSHLSVYVNLANLIREDDARLMEADSLYRQAISMRPDFTQAYINRGEVLMRLNRSKEAQQSYETALQLESDNPDIHYNLGIVLLEQGERSQALKCLSRALQLDPHHKQSLFNSAVMMQESGDPSLRPEAYRRLYEVLEQEPQNEKVHFNLGMLSMDDKNFTAADQWFRKSIQLKPDFRSALFNLALMLSQIRRDLEALPYLDQLLLHFPHHSKGLILKGDILMNKVKDVDGAKKCFEKILETEPKNIQANHNLCVVYFEQGDLYRAEKCLAKAHELAPGEDYILNHLNIIRGKIQQAEMARRQQQQLQREKEQQQLEQQQQLQREKEQQQLEQLQRGKEQQQLEQQQQLQREKEQQQLEQQQQLQREKEQSERERG</sequence>
<proteinExistence type="inferred from homology"/>
<dbReference type="OrthoDB" id="66906at2759"/>
<keyword evidence="18" id="KW-1185">Reference proteome</keyword>
<feature type="transmembrane region" description="Helical" evidence="15">
    <location>
        <begin position="419"/>
        <end position="438"/>
    </location>
</feature>
<dbReference type="Pfam" id="PF14559">
    <property type="entry name" value="TPR_19"/>
    <property type="match status" value="1"/>
</dbReference>
<evidence type="ECO:0000256" key="12">
    <source>
        <dbReference type="ARBA" id="ARBA00023136"/>
    </source>
</evidence>
<dbReference type="FunFam" id="1.25.40.10:FF:000239">
    <property type="entry name" value="Transmembrane and TPR repeat-containing protein 3"/>
    <property type="match status" value="1"/>
</dbReference>
<evidence type="ECO:0000313" key="18">
    <source>
        <dbReference type="Proteomes" id="UP000838412"/>
    </source>
</evidence>
<feature type="transmembrane region" description="Helical" evidence="15">
    <location>
        <begin position="20"/>
        <end position="45"/>
    </location>
</feature>
<evidence type="ECO:0000256" key="4">
    <source>
        <dbReference type="ARBA" id="ARBA00007882"/>
    </source>
</evidence>
<keyword evidence="12 15" id="KW-0472">Membrane</keyword>
<feature type="transmembrane region" description="Helical" evidence="15">
    <location>
        <begin position="364"/>
        <end position="386"/>
    </location>
</feature>
<comment type="subcellular location">
    <subcellularLocation>
        <location evidence="2">Endoplasmic reticulum</location>
    </subcellularLocation>
    <subcellularLocation>
        <location evidence="1">Membrane</location>
        <topology evidence="1">Multi-pass membrane protein</topology>
    </subcellularLocation>
</comment>